<dbReference type="EMBL" id="BFEA01000065">
    <property type="protein sequence ID" value="GBG65733.1"/>
    <property type="molecule type" value="Genomic_DNA"/>
</dbReference>
<evidence type="ECO:0000256" key="1">
    <source>
        <dbReference type="SAM" id="MobiDB-lite"/>
    </source>
</evidence>
<feature type="region of interest" description="Disordered" evidence="1">
    <location>
        <begin position="162"/>
        <end position="300"/>
    </location>
</feature>
<sequence>MKVPCCGPVIFLRDESVGYYPCGGIKTYSFDKNMPDEEYMRFHLTTCFDIDGHEVPDNYKLVSFHVDKFQGYGIRVASMPPFDKSKKKDALQMVMLRPFEFLKRVNCYKVSNHIVTIDNNLQLSTPFVPFDCDLGDFADMVRRHKLQAMGQAVLRTTVSVSSPQAVGKTCGEPKTSARMSKSGAASTQAKSVSKSTSLLQPKGVSATRAPSDAKYVARVSLTPAGGATDHEDNDENTEEDSRFRQWDDGRWPDGNNAKDTEGDDDEERFHDGTHDEEGNLEDGLAEGDGSEEEEKEDASE</sequence>
<accession>A0A388K712</accession>
<comment type="caution">
    <text evidence="2">The sequence shown here is derived from an EMBL/GenBank/DDBJ whole genome shotgun (WGS) entry which is preliminary data.</text>
</comment>
<organism evidence="2 3">
    <name type="scientific">Chara braunii</name>
    <name type="common">Braun's stonewort</name>
    <dbReference type="NCBI Taxonomy" id="69332"/>
    <lineage>
        <taxon>Eukaryota</taxon>
        <taxon>Viridiplantae</taxon>
        <taxon>Streptophyta</taxon>
        <taxon>Charophyceae</taxon>
        <taxon>Charales</taxon>
        <taxon>Characeae</taxon>
        <taxon>Chara</taxon>
    </lineage>
</organism>
<reference evidence="2 3" key="1">
    <citation type="journal article" date="2018" name="Cell">
        <title>The Chara Genome: Secondary Complexity and Implications for Plant Terrestrialization.</title>
        <authorList>
            <person name="Nishiyama T."/>
            <person name="Sakayama H."/>
            <person name="Vries J.D."/>
            <person name="Buschmann H."/>
            <person name="Saint-Marcoux D."/>
            <person name="Ullrich K.K."/>
            <person name="Haas F.B."/>
            <person name="Vanderstraeten L."/>
            <person name="Becker D."/>
            <person name="Lang D."/>
            <person name="Vosolsobe S."/>
            <person name="Rombauts S."/>
            <person name="Wilhelmsson P.K.I."/>
            <person name="Janitza P."/>
            <person name="Kern R."/>
            <person name="Heyl A."/>
            <person name="Rumpler F."/>
            <person name="Villalobos L.I.A.C."/>
            <person name="Clay J.M."/>
            <person name="Skokan R."/>
            <person name="Toyoda A."/>
            <person name="Suzuki Y."/>
            <person name="Kagoshima H."/>
            <person name="Schijlen E."/>
            <person name="Tajeshwar N."/>
            <person name="Catarino B."/>
            <person name="Hetherington A.J."/>
            <person name="Saltykova A."/>
            <person name="Bonnot C."/>
            <person name="Breuninger H."/>
            <person name="Symeonidi A."/>
            <person name="Radhakrishnan G.V."/>
            <person name="Van Nieuwerburgh F."/>
            <person name="Deforce D."/>
            <person name="Chang C."/>
            <person name="Karol K.G."/>
            <person name="Hedrich R."/>
            <person name="Ulvskov P."/>
            <person name="Glockner G."/>
            <person name="Delwiche C.F."/>
            <person name="Petrasek J."/>
            <person name="Van de Peer Y."/>
            <person name="Friml J."/>
            <person name="Beilby M."/>
            <person name="Dolan L."/>
            <person name="Kohara Y."/>
            <person name="Sugano S."/>
            <person name="Fujiyama A."/>
            <person name="Delaux P.-M."/>
            <person name="Quint M."/>
            <person name="TheiBen G."/>
            <person name="Hagemann M."/>
            <person name="Harholt J."/>
            <person name="Dunand C."/>
            <person name="Zachgo S."/>
            <person name="Langdale J."/>
            <person name="Maumus F."/>
            <person name="Straeten D.V.D."/>
            <person name="Gould S.B."/>
            <person name="Rensing S.A."/>
        </authorList>
    </citation>
    <scope>NUCLEOTIDE SEQUENCE [LARGE SCALE GENOMIC DNA]</scope>
    <source>
        <strain evidence="2 3">S276</strain>
    </source>
</reference>
<feature type="compositionally biased region" description="Polar residues" evidence="1">
    <location>
        <begin position="177"/>
        <end position="199"/>
    </location>
</feature>
<evidence type="ECO:0000313" key="3">
    <source>
        <dbReference type="Proteomes" id="UP000265515"/>
    </source>
</evidence>
<dbReference type="Proteomes" id="UP000265515">
    <property type="component" value="Unassembled WGS sequence"/>
</dbReference>
<name>A0A388K712_CHABU</name>
<dbReference type="AlphaFoldDB" id="A0A388K712"/>
<feature type="compositionally biased region" description="Basic and acidic residues" evidence="1">
    <location>
        <begin position="239"/>
        <end position="260"/>
    </location>
</feature>
<dbReference type="Gramene" id="GBG65733">
    <property type="protein sequence ID" value="GBG65733"/>
    <property type="gene ID" value="CBR_g52327"/>
</dbReference>
<feature type="compositionally biased region" description="Acidic residues" evidence="1">
    <location>
        <begin position="278"/>
        <end position="300"/>
    </location>
</feature>
<feature type="compositionally biased region" description="Basic and acidic residues" evidence="1">
    <location>
        <begin position="267"/>
        <end position="277"/>
    </location>
</feature>
<keyword evidence="3" id="KW-1185">Reference proteome</keyword>
<evidence type="ECO:0000313" key="2">
    <source>
        <dbReference type="EMBL" id="GBG65733.1"/>
    </source>
</evidence>
<gene>
    <name evidence="2" type="ORF">CBR_g52327</name>
</gene>
<protein>
    <submittedName>
        <fullName evidence="2">Uncharacterized protein</fullName>
    </submittedName>
</protein>
<proteinExistence type="predicted"/>